<feature type="domain" description="Transposable element P transposase-like GTP-binding insertion" evidence="1">
    <location>
        <begin position="1"/>
        <end position="61"/>
    </location>
</feature>
<evidence type="ECO:0000313" key="3">
    <source>
        <dbReference type="Proteomes" id="UP000478052"/>
    </source>
</evidence>
<name>A0A6G0YVX6_APHCR</name>
<keyword evidence="3" id="KW-1185">Reference proteome</keyword>
<proteinExistence type="predicted"/>
<dbReference type="OrthoDB" id="6627566at2759"/>
<evidence type="ECO:0000313" key="2">
    <source>
        <dbReference type="EMBL" id="KAF0761986.1"/>
    </source>
</evidence>
<dbReference type="Pfam" id="PF21788">
    <property type="entry name" value="TNP-like_GBD"/>
    <property type="match status" value="1"/>
</dbReference>
<dbReference type="AlphaFoldDB" id="A0A6G0YVX6"/>
<organism evidence="2 3">
    <name type="scientific">Aphis craccivora</name>
    <name type="common">Cowpea aphid</name>
    <dbReference type="NCBI Taxonomy" id="307492"/>
    <lineage>
        <taxon>Eukaryota</taxon>
        <taxon>Metazoa</taxon>
        <taxon>Ecdysozoa</taxon>
        <taxon>Arthropoda</taxon>
        <taxon>Hexapoda</taxon>
        <taxon>Insecta</taxon>
        <taxon>Pterygota</taxon>
        <taxon>Neoptera</taxon>
        <taxon>Paraneoptera</taxon>
        <taxon>Hemiptera</taxon>
        <taxon>Sternorrhyncha</taxon>
        <taxon>Aphidomorpha</taxon>
        <taxon>Aphidoidea</taxon>
        <taxon>Aphididae</taxon>
        <taxon>Aphidini</taxon>
        <taxon>Aphis</taxon>
        <taxon>Aphis</taxon>
    </lineage>
</organism>
<dbReference type="EMBL" id="VUJU01002248">
    <property type="protein sequence ID" value="KAF0761986.1"/>
    <property type="molecule type" value="Genomic_DNA"/>
</dbReference>
<sequence>MKVKLAVQLLSSSTAKALQYLKDNNSQRFGDCQATIEYCKSIDQIFDFLNSTRPFSKGYQSNIFKSNIHFLQDKIIPLINYLSTLKFKNQ</sequence>
<gene>
    <name evidence="2" type="ORF">FWK35_00008599</name>
</gene>
<protein>
    <recommendedName>
        <fullName evidence="1">Transposable element P transposase-like GTP-binding insertion domain-containing protein</fullName>
    </recommendedName>
</protein>
<dbReference type="InterPro" id="IPR048366">
    <property type="entry name" value="TNP-like_GBD"/>
</dbReference>
<dbReference type="Proteomes" id="UP000478052">
    <property type="component" value="Unassembled WGS sequence"/>
</dbReference>
<accession>A0A6G0YVX6</accession>
<reference evidence="2 3" key="1">
    <citation type="submission" date="2019-08" db="EMBL/GenBank/DDBJ databases">
        <title>Whole genome of Aphis craccivora.</title>
        <authorList>
            <person name="Voronova N.V."/>
            <person name="Shulinski R.S."/>
            <person name="Bandarenka Y.V."/>
            <person name="Zhorov D.G."/>
            <person name="Warner D."/>
        </authorList>
    </citation>
    <scope>NUCLEOTIDE SEQUENCE [LARGE SCALE GENOMIC DNA]</scope>
    <source>
        <strain evidence="2">180601</strain>
        <tissue evidence="2">Whole Body</tissue>
    </source>
</reference>
<comment type="caution">
    <text evidence="2">The sequence shown here is derived from an EMBL/GenBank/DDBJ whole genome shotgun (WGS) entry which is preliminary data.</text>
</comment>
<evidence type="ECO:0000259" key="1">
    <source>
        <dbReference type="Pfam" id="PF21788"/>
    </source>
</evidence>